<dbReference type="InterPro" id="IPR028098">
    <property type="entry name" value="Glyco_trans_4-like_N"/>
</dbReference>
<evidence type="ECO:0000259" key="1">
    <source>
        <dbReference type="Pfam" id="PF00534"/>
    </source>
</evidence>
<dbReference type="GO" id="GO:0016757">
    <property type="term" value="F:glycosyltransferase activity"/>
    <property type="evidence" value="ECO:0007669"/>
    <property type="project" value="InterPro"/>
</dbReference>
<dbReference type="Gene3D" id="3.40.50.2000">
    <property type="entry name" value="Glycogen Phosphorylase B"/>
    <property type="match status" value="2"/>
</dbReference>
<feature type="domain" description="Glycosyl transferase family 1" evidence="1">
    <location>
        <begin position="178"/>
        <end position="339"/>
    </location>
</feature>
<dbReference type="Pfam" id="PF13439">
    <property type="entry name" value="Glyco_transf_4"/>
    <property type="match status" value="1"/>
</dbReference>
<evidence type="ECO:0000313" key="4">
    <source>
        <dbReference type="Proteomes" id="UP000178577"/>
    </source>
</evidence>
<sequence>MKVAVLIDTWFPFIGGGQINAWEISRRIAQKGISIEIITRNNGREDLKYLKNLKVIKLGPYTKGKDVISKLTFLIRAFFYIYRRDYDLVHVHAFLPGLTARLLMVFKGTPTVLTVHGTSIDTKLNNFYIRWLEKFILTQILYSAQISVSRDFLKLKNVNQKIFYIANGVNVKDFDRIKVSKFKDQTLIFVGRLHPQKNLPTLFRCIDTLRQEFPQIQLLVVGNGEEKGMLVTLIKELRLTKNIKLLGEITGRQLIRLYKSSHLFILPSIYEGQPLTLLEAWAAKLPVVATKTGDCQYLVKNGVNGYLITDPDSPQQIALVIKRALQNKNLSKLGENGYNLIRKNFSWDKSANLTMEVYKSVI</sequence>
<dbReference type="AlphaFoldDB" id="A0A1F5G8A0"/>
<reference evidence="3 4" key="1">
    <citation type="journal article" date="2016" name="Nat. Commun.">
        <title>Thousands of microbial genomes shed light on interconnected biogeochemical processes in an aquifer system.</title>
        <authorList>
            <person name="Anantharaman K."/>
            <person name="Brown C.T."/>
            <person name="Hug L.A."/>
            <person name="Sharon I."/>
            <person name="Castelle C.J."/>
            <person name="Probst A.J."/>
            <person name="Thomas B.C."/>
            <person name="Singh A."/>
            <person name="Wilkins M.J."/>
            <person name="Karaoz U."/>
            <person name="Brodie E.L."/>
            <person name="Williams K.H."/>
            <person name="Hubbard S.S."/>
            <person name="Banfield J.F."/>
        </authorList>
    </citation>
    <scope>NUCLEOTIDE SEQUENCE [LARGE SCALE GENOMIC DNA]</scope>
</reference>
<gene>
    <name evidence="3" type="ORF">A2693_02660</name>
</gene>
<dbReference type="InterPro" id="IPR001296">
    <property type="entry name" value="Glyco_trans_1"/>
</dbReference>
<evidence type="ECO:0000259" key="2">
    <source>
        <dbReference type="Pfam" id="PF13439"/>
    </source>
</evidence>
<protein>
    <recommendedName>
        <fullName evidence="5">Glycosyltransferase subfamily 4-like N-terminal domain-containing protein</fullName>
    </recommendedName>
</protein>
<dbReference type="EMBL" id="MFAY01000050">
    <property type="protein sequence ID" value="OGD88069.1"/>
    <property type="molecule type" value="Genomic_DNA"/>
</dbReference>
<feature type="domain" description="Glycosyltransferase subfamily 4-like N-terminal" evidence="2">
    <location>
        <begin position="14"/>
        <end position="171"/>
    </location>
</feature>
<dbReference type="Pfam" id="PF00534">
    <property type="entry name" value="Glycos_transf_1"/>
    <property type="match status" value="1"/>
</dbReference>
<dbReference type="SUPFAM" id="SSF53756">
    <property type="entry name" value="UDP-Glycosyltransferase/glycogen phosphorylase"/>
    <property type="match status" value="1"/>
</dbReference>
<organism evidence="3 4">
    <name type="scientific">Candidatus Curtissbacteria bacterium RIFCSPHIGHO2_01_FULL_40_12</name>
    <dbReference type="NCBI Taxonomy" id="1797710"/>
    <lineage>
        <taxon>Bacteria</taxon>
        <taxon>Candidatus Curtissiibacteriota</taxon>
    </lineage>
</organism>
<dbReference type="Proteomes" id="UP000178577">
    <property type="component" value="Unassembled WGS sequence"/>
</dbReference>
<name>A0A1F5G8A0_9BACT</name>
<evidence type="ECO:0000313" key="3">
    <source>
        <dbReference type="EMBL" id="OGD88069.1"/>
    </source>
</evidence>
<dbReference type="CDD" id="cd03801">
    <property type="entry name" value="GT4_PimA-like"/>
    <property type="match status" value="1"/>
</dbReference>
<accession>A0A1F5G8A0</accession>
<comment type="caution">
    <text evidence="3">The sequence shown here is derived from an EMBL/GenBank/DDBJ whole genome shotgun (WGS) entry which is preliminary data.</text>
</comment>
<dbReference type="PANTHER" id="PTHR12526">
    <property type="entry name" value="GLYCOSYLTRANSFERASE"/>
    <property type="match status" value="1"/>
</dbReference>
<evidence type="ECO:0008006" key="5">
    <source>
        <dbReference type="Google" id="ProtNLM"/>
    </source>
</evidence>
<proteinExistence type="predicted"/>